<dbReference type="AlphaFoldDB" id="A0AAN6KEV2"/>
<feature type="compositionally biased region" description="Basic and acidic residues" evidence="1">
    <location>
        <begin position="229"/>
        <end position="241"/>
    </location>
</feature>
<feature type="region of interest" description="Disordered" evidence="1">
    <location>
        <begin position="650"/>
        <end position="710"/>
    </location>
</feature>
<feature type="compositionally biased region" description="Low complexity" evidence="1">
    <location>
        <begin position="593"/>
        <end position="605"/>
    </location>
</feature>
<protein>
    <submittedName>
        <fullName evidence="2">Uncharacterized protein</fullName>
    </submittedName>
</protein>
<feature type="compositionally biased region" description="Low complexity" evidence="1">
    <location>
        <begin position="881"/>
        <end position="917"/>
    </location>
</feature>
<feature type="compositionally biased region" description="Basic and acidic residues" evidence="1">
    <location>
        <begin position="348"/>
        <end position="362"/>
    </location>
</feature>
<dbReference type="Proteomes" id="UP001175353">
    <property type="component" value="Unassembled WGS sequence"/>
</dbReference>
<feature type="region of interest" description="Disordered" evidence="1">
    <location>
        <begin position="415"/>
        <end position="451"/>
    </location>
</feature>
<feature type="compositionally biased region" description="Polar residues" evidence="1">
    <location>
        <begin position="653"/>
        <end position="674"/>
    </location>
</feature>
<evidence type="ECO:0000313" key="3">
    <source>
        <dbReference type="Proteomes" id="UP001175353"/>
    </source>
</evidence>
<dbReference type="EMBL" id="JAUJLE010000127">
    <property type="protein sequence ID" value="KAK0978575.1"/>
    <property type="molecule type" value="Genomic_DNA"/>
</dbReference>
<feature type="region of interest" description="Disordered" evidence="1">
    <location>
        <begin position="496"/>
        <end position="562"/>
    </location>
</feature>
<evidence type="ECO:0000256" key="1">
    <source>
        <dbReference type="SAM" id="MobiDB-lite"/>
    </source>
</evidence>
<feature type="compositionally biased region" description="Basic and acidic residues" evidence="1">
    <location>
        <begin position="747"/>
        <end position="757"/>
    </location>
</feature>
<feature type="region of interest" description="Disordered" evidence="1">
    <location>
        <begin position="273"/>
        <end position="305"/>
    </location>
</feature>
<feature type="region of interest" description="Disordered" evidence="1">
    <location>
        <begin position="881"/>
        <end position="919"/>
    </location>
</feature>
<accession>A0AAN6KEV2</accession>
<organism evidence="2 3">
    <name type="scientific">Friedmanniomyces endolithicus</name>
    <dbReference type="NCBI Taxonomy" id="329885"/>
    <lineage>
        <taxon>Eukaryota</taxon>
        <taxon>Fungi</taxon>
        <taxon>Dikarya</taxon>
        <taxon>Ascomycota</taxon>
        <taxon>Pezizomycotina</taxon>
        <taxon>Dothideomycetes</taxon>
        <taxon>Dothideomycetidae</taxon>
        <taxon>Mycosphaerellales</taxon>
        <taxon>Teratosphaeriaceae</taxon>
        <taxon>Friedmanniomyces</taxon>
    </lineage>
</organism>
<feature type="region of interest" description="Disordered" evidence="1">
    <location>
        <begin position="341"/>
        <end position="362"/>
    </location>
</feature>
<keyword evidence="3" id="KW-1185">Reference proteome</keyword>
<gene>
    <name evidence="2" type="ORF">LTR91_012918</name>
</gene>
<reference evidence="2" key="1">
    <citation type="submission" date="2023-06" db="EMBL/GenBank/DDBJ databases">
        <title>Black Yeasts Isolated from many extreme environments.</title>
        <authorList>
            <person name="Coleine C."/>
            <person name="Stajich J.E."/>
            <person name="Selbmann L."/>
        </authorList>
    </citation>
    <scope>NUCLEOTIDE SEQUENCE</scope>
    <source>
        <strain evidence="2">CCFEE 5200</strain>
    </source>
</reference>
<evidence type="ECO:0000313" key="2">
    <source>
        <dbReference type="EMBL" id="KAK0978575.1"/>
    </source>
</evidence>
<sequence>MTTPSSLLTSPDPLTLPSSPLAARSTRSTRQQSSTKPRVQRPYSSPSKSFVLDTGVGAAGEASPWRIKVTVEAEPNGGSGSPSAKRGQGRRAKERSLNLISMADESESTDVVQPRQPLRKRKATPIRDRERRATMRVREQARDSATPDDAELMPPPPLPATSSASKAKRRSSLKAFEVNRPTQRSKRLSRAREELGVALREAVGGEGEYLDGEEDEDVDAGGDGEDGSEERYHGHEERYGEGDDNVAGDMTVAGDEDFTMVSVETLQSMRGDHSLVSHSGEGDVSAASVSCWPSSPPKQDIEDMERVPAGVQYPDLPNEMEQAKQGADYDAMSWRATTLPRQLTSHKQASDQRLDSEPSRWRRAREVASRRIQEANTSQVIVIEDDTVAETAGAADEDGVEGSDAADADDIWQEEASRSLEEGSELESRMAEDATHRPSRRTTRRAAPTIGVTLTTGRITTTTIAGPSINHDLLADQPIRPRRSKIPRTWRRSSGVDFAYSDSPAHIEPPPLDIRKRDLSTDGGGSRASSGVLTPPSSGDEGAQRNHQQEEGQGQDDEMSEADFTRPDAEATMLQHDTHHQVGGAHDNELAASLSDDSASSVTSADGEESGMFWQSNLPAAYSRQRGSERQRLQRPGQQKRAMDLTELLGLDGSSSPAKQRVHTSIRNSQTTVQPAMPQPRAWQSVLQTGPIDGTSHHSGGSGGKMMSSPLRRSLLSSSRIIGGSSLGEGAGQGTHVRGEGGSSSEVSRRAARESNKMVEVSVQEEDMGESFASKASHQRQLLTEMVGAARFTRLEAQMEVEAGDETAWSAENTEGITDSVAGDEYISGEEEEEEMTEEPSRSYEEHLNVESPQKIKVKFGDSLDSSLLVPKRAYAPLFGSTKATQQQQSASATTKRTSTTTTTSATTATHSSLSQQRDSLPQTILSLITTSIWSAITRPPPSPPLPYPCVLRANLRSRYGVLTMQHPWTMAHMRTLHRMHNSCSSGKADTIIPRPGTASPEIPGYLVALVGKKLTSTSESHDWVFTAENAQIVLAFLQVLVPASTILAMENGEVEVLGDETAAEHRTTLAGRRAEDMVWGDGIGVLGKREVIEWGFVVKAVGDCLGANIRTAAREAAEAREAVEKAAREG</sequence>
<name>A0AAN6KEV2_9PEZI</name>
<feature type="region of interest" description="Disordered" evidence="1">
    <location>
        <begin position="1"/>
        <end position="250"/>
    </location>
</feature>
<feature type="compositionally biased region" description="Basic and acidic residues" evidence="1">
    <location>
        <begin position="125"/>
        <end position="142"/>
    </location>
</feature>
<feature type="compositionally biased region" description="Acidic residues" evidence="1">
    <location>
        <begin position="208"/>
        <end position="228"/>
    </location>
</feature>
<feature type="compositionally biased region" description="Low complexity" evidence="1">
    <location>
        <begin position="1"/>
        <end position="35"/>
    </location>
</feature>
<proteinExistence type="predicted"/>
<feature type="region of interest" description="Disordered" evidence="1">
    <location>
        <begin position="621"/>
        <end position="640"/>
    </location>
</feature>
<feature type="compositionally biased region" description="Basic and acidic residues" evidence="1">
    <location>
        <begin position="415"/>
        <end position="436"/>
    </location>
</feature>
<comment type="caution">
    <text evidence="2">The sequence shown here is derived from an EMBL/GenBank/DDBJ whole genome shotgun (WGS) entry which is preliminary data.</text>
</comment>
<feature type="region of interest" description="Disordered" evidence="1">
    <location>
        <begin position="722"/>
        <end position="762"/>
    </location>
</feature>
<feature type="region of interest" description="Disordered" evidence="1">
    <location>
        <begin position="593"/>
        <end position="613"/>
    </location>
</feature>
<feature type="compositionally biased region" description="Polar residues" evidence="1">
    <location>
        <begin position="527"/>
        <end position="537"/>
    </location>
</feature>